<evidence type="ECO:0000256" key="2">
    <source>
        <dbReference type="ARBA" id="ARBA00022900"/>
    </source>
</evidence>
<dbReference type="Proteomes" id="UP001154114">
    <property type="component" value="Chromosome 25"/>
</dbReference>
<dbReference type="OrthoDB" id="9440847at2759"/>
<evidence type="ECO:0000313" key="6">
    <source>
        <dbReference type="EMBL" id="CAH0598210.1"/>
    </source>
</evidence>
<protein>
    <recommendedName>
        <fullName evidence="5">Serpin domain-containing protein</fullName>
    </recommendedName>
</protein>
<dbReference type="GO" id="GO:0005615">
    <property type="term" value="C:extracellular space"/>
    <property type="evidence" value="ECO:0007669"/>
    <property type="project" value="InterPro"/>
</dbReference>
<dbReference type="CDD" id="cd19598">
    <property type="entry name" value="serpin77Ba-like_insects"/>
    <property type="match status" value="1"/>
</dbReference>
<dbReference type="SUPFAM" id="SSF56574">
    <property type="entry name" value="Serpins"/>
    <property type="match status" value="1"/>
</dbReference>
<gene>
    <name evidence="6" type="ORF">CINC_LOCUS8052</name>
</gene>
<dbReference type="InterPro" id="IPR036186">
    <property type="entry name" value="Serpin_sf"/>
</dbReference>
<keyword evidence="1" id="KW-0646">Protease inhibitor</keyword>
<dbReference type="GO" id="GO:0004867">
    <property type="term" value="F:serine-type endopeptidase inhibitor activity"/>
    <property type="evidence" value="ECO:0007669"/>
    <property type="project" value="UniProtKB-KW"/>
</dbReference>
<dbReference type="InterPro" id="IPR023796">
    <property type="entry name" value="Serpin_dom"/>
</dbReference>
<proteinExistence type="inferred from homology"/>
<keyword evidence="2" id="KW-0722">Serine protease inhibitor</keyword>
<name>A0A9P0BUM2_CHRIL</name>
<dbReference type="PANTHER" id="PTHR11461:SF367">
    <property type="entry name" value="GH21475P-RELATED"/>
    <property type="match status" value="1"/>
</dbReference>
<dbReference type="Gene3D" id="2.30.39.10">
    <property type="entry name" value="Alpha-1-antitrypsin, domain 1"/>
    <property type="match status" value="1"/>
</dbReference>
<dbReference type="InterPro" id="IPR000215">
    <property type="entry name" value="Serpin_fam"/>
</dbReference>
<keyword evidence="7" id="KW-1185">Reference proteome</keyword>
<evidence type="ECO:0000256" key="4">
    <source>
        <dbReference type="SAM" id="SignalP"/>
    </source>
</evidence>
<dbReference type="SMART" id="SM00093">
    <property type="entry name" value="SERPIN"/>
    <property type="match status" value="1"/>
</dbReference>
<feature type="chain" id="PRO_5040272004" description="Serpin domain-containing protein" evidence="4">
    <location>
        <begin position="17"/>
        <end position="414"/>
    </location>
</feature>
<dbReference type="Gene3D" id="3.30.497.10">
    <property type="entry name" value="Antithrombin, subunit I, domain 2"/>
    <property type="match status" value="1"/>
</dbReference>
<dbReference type="Pfam" id="PF00079">
    <property type="entry name" value="Serpin"/>
    <property type="match status" value="1"/>
</dbReference>
<dbReference type="PANTHER" id="PTHR11461">
    <property type="entry name" value="SERINE PROTEASE INHIBITOR, SERPIN"/>
    <property type="match status" value="1"/>
</dbReference>
<evidence type="ECO:0000256" key="3">
    <source>
        <dbReference type="RuleBase" id="RU000411"/>
    </source>
</evidence>
<dbReference type="InterPro" id="IPR042178">
    <property type="entry name" value="Serpin_sf_1"/>
</dbReference>
<dbReference type="EMBL" id="LR824028">
    <property type="protein sequence ID" value="CAH0598210.1"/>
    <property type="molecule type" value="Genomic_DNA"/>
</dbReference>
<organism evidence="6 7">
    <name type="scientific">Chrysodeixis includens</name>
    <name type="common">Soybean looper</name>
    <name type="synonym">Pseudoplusia includens</name>
    <dbReference type="NCBI Taxonomy" id="689277"/>
    <lineage>
        <taxon>Eukaryota</taxon>
        <taxon>Metazoa</taxon>
        <taxon>Ecdysozoa</taxon>
        <taxon>Arthropoda</taxon>
        <taxon>Hexapoda</taxon>
        <taxon>Insecta</taxon>
        <taxon>Pterygota</taxon>
        <taxon>Neoptera</taxon>
        <taxon>Endopterygota</taxon>
        <taxon>Lepidoptera</taxon>
        <taxon>Glossata</taxon>
        <taxon>Ditrysia</taxon>
        <taxon>Noctuoidea</taxon>
        <taxon>Noctuidae</taxon>
        <taxon>Plusiinae</taxon>
        <taxon>Chrysodeixis</taxon>
    </lineage>
</organism>
<evidence type="ECO:0000313" key="7">
    <source>
        <dbReference type="Proteomes" id="UP001154114"/>
    </source>
</evidence>
<comment type="similarity">
    <text evidence="3">Belongs to the serpin family.</text>
</comment>
<sequence>MHLTVKLVFCVALCYGQTLLQNPLDNNTGLHNELSERIGNFSIEVLFHTAKTLGNGQNFIMSPITVWSVMAVIAEGASGNTRLEINNALRLSTRVKDSTRLGFRNITQWLQVNTNTVKLAKINAIFVDRERLPLPDFTGIAKEYYQTEMITLDFKDSVNAARLLNSAVSNFTRGKIPNLVDASYFQDTRMVLTSALYFKGQWTVPFNSTFTTRMPFFNSNGDKIGEVNMMSNRNNYPFANIGQLQARVIELPYGNENRLSMLIMLPNRGVSLEDMFANFKNVNLDILFEELRVAKEQYSEDQVDCFIPRFKIESDLELTDVLRNQFGIYDLFDPSRAQLPHMARTPMFVSKIIHKAEIEVTEEGTEAAGVTVAEFSNRIGVVQFQANRPFSYVIVEKVTNSIVFGGFYRQPSVY</sequence>
<feature type="domain" description="Serpin" evidence="5">
    <location>
        <begin position="46"/>
        <end position="411"/>
    </location>
</feature>
<feature type="signal peptide" evidence="4">
    <location>
        <begin position="1"/>
        <end position="16"/>
    </location>
</feature>
<accession>A0A9P0BUM2</accession>
<reference evidence="6" key="1">
    <citation type="submission" date="2021-12" db="EMBL/GenBank/DDBJ databases">
        <authorList>
            <person name="King R."/>
        </authorList>
    </citation>
    <scope>NUCLEOTIDE SEQUENCE</scope>
</reference>
<dbReference type="AlphaFoldDB" id="A0A9P0BUM2"/>
<keyword evidence="4" id="KW-0732">Signal</keyword>
<evidence type="ECO:0000259" key="5">
    <source>
        <dbReference type="SMART" id="SM00093"/>
    </source>
</evidence>
<evidence type="ECO:0000256" key="1">
    <source>
        <dbReference type="ARBA" id="ARBA00022690"/>
    </source>
</evidence>
<dbReference type="InterPro" id="IPR042185">
    <property type="entry name" value="Serpin_sf_2"/>
</dbReference>